<evidence type="ECO:0008006" key="5">
    <source>
        <dbReference type="Google" id="ProtNLM"/>
    </source>
</evidence>
<dbReference type="EMBL" id="NIVX01000091">
    <property type="protein sequence ID" value="OWQ72043.1"/>
    <property type="molecule type" value="Genomic_DNA"/>
</dbReference>
<evidence type="ECO:0000313" key="3">
    <source>
        <dbReference type="EMBL" id="OWQ72114.1"/>
    </source>
</evidence>
<comment type="caution">
    <text evidence="2">The sequence shown here is derived from an EMBL/GenBank/DDBJ whole genome shotgun (WGS) entry which is preliminary data.</text>
</comment>
<evidence type="ECO:0000313" key="2">
    <source>
        <dbReference type="EMBL" id="OWQ72043.1"/>
    </source>
</evidence>
<keyword evidence="1" id="KW-0732">Signal</keyword>
<protein>
    <recommendedName>
        <fullName evidence="5">DUF4440 domain-containing protein</fullName>
    </recommendedName>
</protein>
<accession>A0A246I251</accession>
<reference evidence="2 4" key="1">
    <citation type="submission" date="2017-06" db="EMBL/GenBank/DDBJ databases">
        <authorList>
            <person name="Kim H.J."/>
            <person name="Triplett B.A."/>
        </authorList>
    </citation>
    <scope>NUCLEOTIDE SEQUENCE [LARGE SCALE GENOMIC DNA]</scope>
    <source>
        <strain evidence="2 4">594</strain>
    </source>
</reference>
<evidence type="ECO:0000313" key="4">
    <source>
        <dbReference type="Proteomes" id="UP000197090"/>
    </source>
</evidence>
<gene>
    <name evidence="2" type="ORF">CEE63_14920</name>
    <name evidence="3" type="ORF">CEE63_15295</name>
</gene>
<dbReference type="RefSeq" id="WP_088497428.1">
    <property type="nucleotide sequence ID" value="NZ_NIVX01000091.1"/>
</dbReference>
<feature type="chain" id="PRO_5015075614" description="DUF4440 domain-containing protein" evidence="1">
    <location>
        <begin position="24"/>
        <end position="177"/>
    </location>
</feature>
<dbReference type="Proteomes" id="UP000197090">
    <property type="component" value="Unassembled WGS sequence"/>
</dbReference>
<organism evidence="2 4">
    <name type="scientific">Stenotrophomonas maltophilia</name>
    <name type="common">Pseudomonas maltophilia</name>
    <name type="synonym">Xanthomonas maltophilia</name>
    <dbReference type="NCBI Taxonomy" id="40324"/>
    <lineage>
        <taxon>Bacteria</taxon>
        <taxon>Pseudomonadati</taxon>
        <taxon>Pseudomonadota</taxon>
        <taxon>Gammaproteobacteria</taxon>
        <taxon>Lysobacterales</taxon>
        <taxon>Lysobacteraceae</taxon>
        <taxon>Stenotrophomonas</taxon>
        <taxon>Stenotrophomonas maltophilia group</taxon>
    </lineage>
</organism>
<sequence length="177" mass="19436">MDRRLPLTILTLLLSLLLPSAFAGELSPSDAKALREEVRALMTAYARGDADFLIERTHPSLKRLAGGDEAFQAITRDALKKQHSGGVVVISEDVGVPTRTYAAGEEEVCFVPRQSLVRVRETPMRSTTFMVAVRRIGGSGWTYLDGTGLQDNPRLLRQLLPALEPGVILPKREIEAL</sequence>
<dbReference type="EMBL" id="NIVX01000091">
    <property type="protein sequence ID" value="OWQ72114.1"/>
    <property type="molecule type" value="Genomic_DNA"/>
</dbReference>
<proteinExistence type="predicted"/>
<name>A0A246I251_STEMA</name>
<dbReference type="AlphaFoldDB" id="A0A246I251"/>
<evidence type="ECO:0000256" key="1">
    <source>
        <dbReference type="SAM" id="SignalP"/>
    </source>
</evidence>
<feature type="signal peptide" evidence="1">
    <location>
        <begin position="1"/>
        <end position="23"/>
    </location>
</feature>